<accession>A0A1I0WP55</accession>
<keyword evidence="2" id="KW-1185">Reference proteome</keyword>
<dbReference type="EMBL" id="FOJU01000002">
    <property type="protein sequence ID" value="SFA89940.1"/>
    <property type="molecule type" value="Genomic_DNA"/>
</dbReference>
<proteinExistence type="predicted"/>
<gene>
    <name evidence="1" type="ORF">SAMN05421688_1586</name>
</gene>
<reference evidence="1 2" key="1">
    <citation type="submission" date="2016-10" db="EMBL/GenBank/DDBJ databases">
        <authorList>
            <person name="de Groot N.N."/>
        </authorList>
    </citation>
    <scope>NUCLEOTIDE SEQUENCE [LARGE SCALE GENOMIC DNA]</scope>
    <source>
        <strain evidence="1 2">DSM 29316</strain>
    </source>
</reference>
<dbReference type="InterPro" id="IPR027417">
    <property type="entry name" value="P-loop_NTPase"/>
</dbReference>
<dbReference type="AlphaFoldDB" id="A0A1I0WP55"/>
<dbReference type="SUPFAM" id="SSF52540">
    <property type="entry name" value="P-loop containing nucleoside triphosphate hydrolases"/>
    <property type="match status" value="1"/>
</dbReference>
<dbReference type="RefSeq" id="WP_092062744.1">
    <property type="nucleotide sequence ID" value="NZ_FOJU01000002.1"/>
</dbReference>
<evidence type="ECO:0000313" key="2">
    <source>
        <dbReference type="Proteomes" id="UP000198796"/>
    </source>
</evidence>
<name>A0A1I0WP55_9RHOB</name>
<dbReference type="Proteomes" id="UP000198796">
    <property type="component" value="Unassembled WGS sequence"/>
</dbReference>
<protein>
    <recommendedName>
        <fullName evidence="3">Sulfotransferase family protein</fullName>
    </recommendedName>
</protein>
<evidence type="ECO:0008006" key="3">
    <source>
        <dbReference type="Google" id="ProtNLM"/>
    </source>
</evidence>
<organism evidence="1 2">
    <name type="scientific">Poseidonocella pacifica</name>
    <dbReference type="NCBI Taxonomy" id="871651"/>
    <lineage>
        <taxon>Bacteria</taxon>
        <taxon>Pseudomonadati</taxon>
        <taxon>Pseudomonadota</taxon>
        <taxon>Alphaproteobacteria</taxon>
        <taxon>Rhodobacterales</taxon>
        <taxon>Roseobacteraceae</taxon>
        <taxon>Poseidonocella</taxon>
    </lineage>
</organism>
<dbReference type="STRING" id="871651.SAMN05421688_1586"/>
<evidence type="ECO:0000313" key="1">
    <source>
        <dbReference type="EMBL" id="SFA89940.1"/>
    </source>
</evidence>
<dbReference type="Gene3D" id="3.40.50.300">
    <property type="entry name" value="P-loop containing nucleotide triphosphate hydrolases"/>
    <property type="match status" value="1"/>
</dbReference>
<dbReference type="OrthoDB" id="8481769at2"/>
<sequence>MARPVPVSLHVGAHKTASTHLQKTLAAHRDTLRDSGMEFLGPQTLRGAASLSDLFGLGGRAPFAGRPPQDQLRWLVGRGGRRLIISEENLLGDANKALSDGGLYPEAEARVRRLIEAIAPSPVRLFLAMRDPADWLASVYRHALFNGYRGTFEAFCGKRQPEAMRWSDLVARLSGIAGVESLCLWTYEDYPAVAVPAFRRMTSWRLGPRIVPLPQRINAGLSAAAVAELLRQGPCADPIGAARAAMSSNPSAPDFDPWDTDARARSLAAYETDLALLAENDGCDLLRPALRGSLRS</sequence>